<reference evidence="4 5" key="1">
    <citation type="submission" date="2019-03" db="EMBL/GenBank/DDBJ databases">
        <title>Genomic Encyclopedia of Type Strains, Phase IV (KMG-IV): sequencing the most valuable type-strain genomes for metagenomic binning, comparative biology and taxonomic classification.</title>
        <authorList>
            <person name="Goeker M."/>
        </authorList>
    </citation>
    <scope>NUCLEOTIDE SEQUENCE [LARGE SCALE GENOMIC DNA]</scope>
    <source>
        <strain evidence="4 5">DSM 23344</strain>
    </source>
</reference>
<dbReference type="SMART" id="SM00052">
    <property type="entry name" value="EAL"/>
    <property type="match status" value="1"/>
</dbReference>
<evidence type="ECO:0000256" key="1">
    <source>
        <dbReference type="SAM" id="MobiDB-lite"/>
    </source>
</evidence>
<dbReference type="InterPro" id="IPR029787">
    <property type="entry name" value="Nucleotide_cyclase"/>
</dbReference>
<dbReference type="Proteomes" id="UP000294980">
    <property type="component" value="Unassembled WGS sequence"/>
</dbReference>
<dbReference type="EMBL" id="SLWX01000002">
    <property type="protein sequence ID" value="TCO77689.1"/>
    <property type="molecule type" value="Genomic_DNA"/>
</dbReference>
<dbReference type="InterPro" id="IPR043128">
    <property type="entry name" value="Rev_trsase/Diguanyl_cyclase"/>
</dbReference>
<dbReference type="InterPro" id="IPR050706">
    <property type="entry name" value="Cyclic-di-GMP_PDE-like"/>
</dbReference>
<protein>
    <submittedName>
        <fullName evidence="4">Diguanylate cyclase/phosphodiesterase</fullName>
    </submittedName>
</protein>
<feature type="region of interest" description="Disordered" evidence="1">
    <location>
        <begin position="323"/>
        <end position="398"/>
    </location>
</feature>
<evidence type="ECO:0000313" key="5">
    <source>
        <dbReference type="Proteomes" id="UP000294980"/>
    </source>
</evidence>
<dbReference type="PANTHER" id="PTHR33121:SF23">
    <property type="entry name" value="CYCLIC DI-GMP PHOSPHODIESTERASE PDEB"/>
    <property type="match status" value="1"/>
</dbReference>
<dbReference type="CDD" id="cd01948">
    <property type="entry name" value="EAL"/>
    <property type="match status" value="1"/>
</dbReference>
<sequence length="1306" mass="145025">MDKKALPDAPHSAELHLPGGGVYRGKLAVRGIHALLFFAEHPVQENWRDIEVAALTVFHPGGAGTPDARLSVVFNGSLGHGLDVTVTEGLDDDSARALGMMLGKHRLTAGDAARYREKFNAEGIALLGDSLRAFTLSLGDHLFDLSTSPQHGISGRHEHYDALNSLKRNNKAFISGMLEQLADELAQPEKPRSRRGEDALEETDASELDLVGLSEMEEKLALDRITTDAVNLYRVDLESLTLRTGDLLALGAARVKTPFHPAYLCRSFRDALHRLDFSPTVIQDSLKFFHREWINKLRGFYARLNNGLASDGLRPGLEDELYNTGSIMDSSSRRPVQKRRSPERDDDNENSGDAQVSAADGKDAASGSGDAPARPAVERRGRQGRRATDPITPDRGVDFAAAQGPVQPRMKHDAMYDAVVHALSARHAEDSSSADAEAESSAESTDAPRAEPATVIQALLQLQQHPDWISSAGSSQSLRELLEQHSGQLPALAGSKLQVESSNRLDFIDNVFSTIRGSVDVADDVKPTLDQLRIPLARLSLQEPRFFADPEHPAHQMLDKLSQLATAENFPNRVLEKKVRAIVDDIAGSYDGDAGVFETALKNLDRLVTQQETALRKNIERVVSTMEGQERLQQAQQSVEQLLGTFIKPPSAPRVLLDLMDAGWRDLLVQIAVREGVESEAWQDQVGALQKILSALNSVERGDQPADAFRELAPAVRGLKEDIRSAQPDNLGHEQTLEELSQILRGEVPLETYAVHESAGETGISRARLEQLPRLNRWVKRVEQLQIGTIMSYRDKQGFRRRMRLVWISDDRERYAFVNELGQKVAEISRIRLARKLSQGLKPPSSVDRMSVLNQSVYGTLAGAQERLSFKRNRDRVTRLINGESLKRQIERSVHHAQRHDAAHAFLHLDIDSFHLVNDVYDEVDGDQVLAEFARLLSQLNEKRSLAARLEGDTFGILLAYRAIDEAMVFADRVRSDISDSSITVAGEEVSFTTSIGVAPILQSTVDADEVLRQARDAGRVAKEHGGDRCVQFDVDEQQLIAYQREKTQSQRQLEDAIATDTLVLRAQPIVQSAMDGSRPASHHYEILLSIRQDNGSLLSPTEFIRSAERFGYINLVDRWVVRKVCEWISSLMDMQKVVPQLSINLSGSSLTNDTFTDYVLEQISEFGVGTSKICFEITETGAIENLTKAVDFVRTLRNIGCKFSLDDFGTGLASYSYLRELPVDYVKIDGTFIRDILANRTDHAMVRSINDLAHFLGQETIAECVETLDIIEPLRELGIDYLQGWGVGMPRELPEVTRELEALET</sequence>
<keyword evidence="5" id="KW-1185">Reference proteome</keyword>
<dbReference type="Gene3D" id="3.30.70.270">
    <property type="match status" value="1"/>
</dbReference>
<dbReference type="PROSITE" id="PS50887">
    <property type="entry name" value="GGDEF"/>
    <property type="match status" value="1"/>
</dbReference>
<organism evidence="4 5">
    <name type="scientific">Chromatocurvus halotolerans</name>
    <dbReference type="NCBI Taxonomy" id="1132028"/>
    <lineage>
        <taxon>Bacteria</taxon>
        <taxon>Pseudomonadati</taxon>
        <taxon>Pseudomonadota</taxon>
        <taxon>Gammaproteobacteria</taxon>
        <taxon>Cellvibrionales</taxon>
        <taxon>Halieaceae</taxon>
        <taxon>Chromatocurvus</taxon>
    </lineage>
</organism>
<dbReference type="Pfam" id="PF00563">
    <property type="entry name" value="EAL"/>
    <property type="match status" value="1"/>
</dbReference>
<dbReference type="GO" id="GO:0071111">
    <property type="term" value="F:cyclic-guanylate-specific phosphodiesterase activity"/>
    <property type="evidence" value="ECO:0007669"/>
    <property type="project" value="InterPro"/>
</dbReference>
<dbReference type="OrthoDB" id="9787514at2"/>
<dbReference type="PANTHER" id="PTHR33121">
    <property type="entry name" value="CYCLIC DI-GMP PHOSPHODIESTERASE PDEF"/>
    <property type="match status" value="1"/>
</dbReference>
<dbReference type="InterPro" id="IPR001633">
    <property type="entry name" value="EAL_dom"/>
</dbReference>
<evidence type="ECO:0000313" key="4">
    <source>
        <dbReference type="EMBL" id="TCO77689.1"/>
    </source>
</evidence>
<feature type="compositionally biased region" description="Polar residues" evidence="1">
    <location>
        <begin position="323"/>
        <end position="334"/>
    </location>
</feature>
<dbReference type="InterPro" id="IPR012434">
    <property type="entry name" value="DUF1631"/>
</dbReference>
<dbReference type="CDD" id="cd01949">
    <property type="entry name" value="GGDEF"/>
    <property type="match status" value="1"/>
</dbReference>
<gene>
    <name evidence="4" type="ORF">EV688_102146</name>
</gene>
<dbReference type="SMART" id="SM00267">
    <property type="entry name" value="GGDEF"/>
    <property type="match status" value="1"/>
</dbReference>
<feature type="compositionally biased region" description="Low complexity" evidence="1">
    <location>
        <begin position="431"/>
        <end position="447"/>
    </location>
</feature>
<feature type="domain" description="EAL" evidence="2">
    <location>
        <begin position="1047"/>
        <end position="1305"/>
    </location>
</feature>
<evidence type="ECO:0000259" key="3">
    <source>
        <dbReference type="PROSITE" id="PS50887"/>
    </source>
</evidence>
<comment type="caution">
    <text evidence="4">The sequence shown here is derived from an EMBL/GenBank/DDBJ whole genome shotgun (WGS) entry which is preliminary data.</text>
</comment>
<feature type="compositionally biased region" description="Low complexity" evidence="1">
    <location>
        <begin position="364"/>
        <end position="375"/>
    </location>
</feature>
<dbReference type="Pfam" id="PF07793">
    <property type="entry name" value="DUF1631"/>
    <property type="match status" value="1"/>
</dbReference>
<dbReference type="SUPFAM" id="SSF141868">
    <property type="entry name" value="EAL domain-like"/>
    <property type="match status" value="1"/>
</dbReference>
<name>A0A4R2L1G3_9GAMM</name>
<dbReference type="InterPro" id="IPR035919">
    <property type="entry name" value="EAL_sf"/>
</dbReference>
<dbReference type="Gene3D" id="3.20.20.450">
    <property type="entry name" value="EAL domain"/>
    <property type="match status" value="1"/>
</dbReference>
<evidence type="ECO:0000259" key="2">
    <source>
        <dbReference type="PROSITE" id="PS50883"/>
    </source>
</evidence>
<dbReference type="RefSeq" id="WP_117314574.1">
    <property type="nucleotide sequence ID" value="NZ_QQSW01000001.1"/>
</dbReference>
<feature type="region of interest" description="Disordered" evidence="1">
    <location>
        <begin position="427"/>
        <end position="450"/>
    </location>
</feature>
<dbReference type="SUPFAM" id="SSF55073">
    <property type="entry name" value="Nucleotide cyclase"/>
    <property type="match status" value="1"/>
</dbReference>
<dbReference type="NCBIfam" id="TIGR00254">
    <property type="entry name" value="GGDEF"/>
    <property type="match status" value="1"/>
</dbReference>
<proteinExistence type="predicted"/>
<dbReference type="PROSITE" id="PS50883">
    <property type="entry name" value="EAL"/>
    <property type="match status" value="1"/>
</dbReference>
<dbReference type="InterPro" id="IPR000160">
    <property type="entry name" value="GGDEF_dom"/>
</dbReference>
<accession>A0A4R2L1G3</accession>
<dbReference type="Pfam" id="PF00990">
    <property type="entry name" value="GGDEF"/>
    <property type="match status" value="1"/>
</dbReference>
<feature type="domain" description="GGDEF" evidence="3">
    <location>
        <begin position="902"/>
        <end position="1035"/>
    </location>
</feature>